<dbReference type="PaxDb" id="3708-A0A078J9M8"/>
<dbReference type="Proteomes" id="UP000028999">
    <property type="component" value="Unassembled WGS sequence"/>
</dbReference>
<keyword evidence="2" id="KW-1185">Reference proteome</keyword>
<dbReference type="EMBL" id="LK034043">
    <property type="protein sequence ID" value="CDY61822.1"/>
    <property type="molecule type" value="Genomic_DNA"/>
</dbReference>
<name>A0A078J9M8_BRANA</name>
<sequence length="26" mass="2835">MGEDGVATNSSPYNSLLREHLLSQIC</sequence>
<evidence type="ECO:0000313" key="1">
    <source>
        <dbReference type="EMBL" id="CDY61822.1"/>
    </source>
</evidence>
<evidence type="ECO:0000313" key="2">
    <source>
        <dbReference type="Proteomes" id="UP000028999"/>
    </source>
</evidence>
<proteinExistence type="predicted"/>
<dbReference type="AlphaFoldDB" id="A0A078J9M8"/>
<dbReference type="Gramene" id="CDY61822">
    <property type="protein sequence ID" value="CDY61822"/>
    <property type="gene ID" value="GSBRNA2T00034405001"/>
</dbReference>
<gene>
    <name evidence="1" type="primary">BnaA05g36490D</name>
    <name evidence="1" type="ORF">GSBRNA2T00034405001</name>
</gene>
<organism evidence="1 2">
    <name type="scientific">Brassica napus</name>
    <name type="common">Rape</name>
    <dbReference type="NCBI Taxonomy" id="3708"/>
    <lineage>
        <taxon>Eukaryota</taxon>
        <taxon>Viridiplantae</taxon>
        <taxon>Streptophyta</taxon>
        <taxon>Embryophyta</taxon>
        <taxon>Tracheophyta</taxon>
        <taxon>Spermatophyta</taxon>
        <taxon>Magnoliopsida</taxon>
        <taxon>eudicotyledons</taxon>
        <taxon>Gunneridae</taxon>
        <taxon>Pentapetalae</taxon>
        <taxon>rosids</taxon>
        <taxon>malvids</taxon>
        <taxon>Brassicales</taxon>
        <taxon>Brassicaceae</taxon>
        <taxon>Brassiceae</taxon>
        <taxon>Brassica</taxon>
    </lineage>
</organism>
<accession>A0A078J9M8</accession>
<reference evidence="1 2" key="1">
    <citation type="journal article" date="2014" name="Science">
        <title>Plant genetics. Early allopolyploid evolution in the post-Neolithic Brassica napus oilseed genome.</title>
        <authorList>
            <person name="Chalhoub B."/>
            <person name="Denoeud F."/>
            <person name="Liu S."/>
            <person name="Parkin I.A."/>
            <person name="Tang H."/>
            <person name="Wang X."/>
            <person name="Chiquet J."/>
            <person name="Belcram H."/>
            <person name="Tong C."/>
            <person name="Samans B."/>
            <person name="Correa M."/>
            <person name="Da Silva C."/>
            <person name="Just J."/>
            <person name="Falentin C."/>
            <person name="Koh C.S."/>
            <person name="Le Clainche I."/>
            <person name="Bernard M."/>
            <person name="Bento P."/>
            <person name="Noel B."/>
            <person name="Labadie K."/>
            <person name="Alberti A."/>
            <person name="Charles M."/>
            <person name="Arnaud D."/>
            <person name="Guo H."/>
            <person name="Daviaud C."/>
            <person name="Alamery S."/>
            <person name="Jabbari K."/>
            <person name="Zhao M."/>
            <person name="Edger P.P."/>
            <person name="Chelaifa H."/>
            <person name="Tack D."/>
            <person name="Lassalle G."/>
            <person name="Mestiri I."/>
            <person name="Schnel N."/>
            <person name="Le Paslier M.C."/>
            <person name="Fan G."/>
            <person name="Renault V."/>
            <person name="Bayer P.E."/>
            <person name="Golicz A.A."/>
            <person name="Manoli S."/>
            <person name="Lee T.H."/>
            <person name="Thi V.H."/>
            <person name="Chalabi S."/>
            <person name="Hu Q."/>
            <person name="Fan C."/>
            <person name="Tollenaere R."/>
            <person name="Lu Y."/>
            <person name="Battail C."/>
            <person name="Shen J."/>
            <person name="Sidebottom C.H."/>
            <person name="Wang X."/>
            <person name="Canaguier A."/>
            <person name="Chauveau A."/>
            <person name="Berard A."/>
            <person name="Deniot G."/>
            <person name="Guan M."/>
            <person name="Liu Z."/>
            <person name="Sun F."/>
            <person name="Lim Y.P."/>
            <person name="Lyons E."/>
            <person name="Town C.D."/>
            <person name="Bancroft I."/>
            <person name="Wang X."/>
            <person name="Meng J."/>
            <person name="Ma J."/>
            <person name="Pires J.C."/>
            <person name="King G.J."/>
            <person name="Brunel D."/>
            <person name="Delourme R."/>
            <person name="Renard M."/>
            <person name="Aury J.M."/>
            <person name="Adams K.L."/>
            <person name="Batley J."/>
            <person name="Snowdon R.J."/>
            <person name="Tost J."/>
            <person name="Edwards D."/>
            <person name="Zhou Y."/>
            <person name="Hua W."/>
            <person name="Sharpe A.G."/>
            <person name="Paterson A.H."/>
            <person name="Guan C."/>
            <person name="Wincker P."/>
        </authorList>
    </citation>
    <scope>NUCLEOTIDE SEQUENCE [LARGE SCALE GENOMIC DNA]</scope>
    <source>
        <strain evidence="2">cv. Darmor-bzh</strain>
    </source>
</reference>
<protein>
    <submittedName>
        <fullName evidence="1">BnaA05g36490D protein</fullName>
    </submittedName>
</protein>